<reference evidence="3" key="1">
    <citation type="journal article" date="2014" name="Int. J. Syst. Evol. Microbiol.">
        <title>Complete genome sequence of Corynebacterium casei LMG S-19264T (=DSM 44701T), isolated from a smear-ripened cheese.</title>
        <authorList>
            <consortium name="US DOE Joint Genome Institute (JGI-PGF)"/>
            <person name="Walter F."/>
            <person name="Albersmeier A."/>
            <person name="Kalinowski J."/>
            <person name="Ruckert C."/>
        </authorList>
    </citation>
    <scope>NUCLEOTIDE SEQUENCE</scope>
    <source>
        <strain evidence="3">CGMCC 4.7368</strain>
    </source>
</reference>
<dbReference type="Pfam" id="PF08327">
    <property type="entry name" value="AHSA1"/>
    <property type="match status" value="1"/>
</dbReference>
<evidence type="ECO:0000313" key="4">
    <source>
        <dbReference type="Proteomes" id="UP000646523"/>
    </source>
</evidence>
<evidence type="ECO:0000256" key="1">
    <source>
        <dbReference type="ARBA" id="ARBA00006817"/>
    </source>
</evidence>
<feature type="domain" description="Activator of Hsp90 ATPase homologue 1/2-like C-terminal" evidence="2">
    <location>
        <begin position="20"/>
        <end position="126"/>
    </location>
</feature>
<evidence type="ECO:0000313" key="3">
    <source>
        <dbReference type="EMBL" id="GGO82805.1"/>
    </source>
</evidence>
<sequence length="245" mass="27393">MEAYDMSERFEVRWEGELPAAPREVWDAFTVHTAGWYWKIAYEPWVGGAERGLTSAGTVTVWDPPRHFTTRSADGSNELDYVLEPSRGGTFLSYRHRGETTENHERELDACRRHTAFYYHSLGEYLRHFSGRDAAYVSAEAPDSSAKGGFAVLRQALGVPEDVAAGDTVRLTPAGMEPIDGVVDYATATFLGVRGDDALYRFYGRDVWDWPVGVAHHMFVAGADEAELTQTWSTWLDGVFAKDVV</sequence>
<name>A0A917ZG96_9ACTN</name>
<dbReference type="Gene3D" id="3.30.530.20">
    <property type="match status" value="1"/>
</dbReference>
<proteinExistence type="inferred from homology"/>
<comment type="caution">
    <text evidence="3">The sequence shown here is derived from an EMBL/GenBank/DDBJ whole genome shotgun (WGS) entry which is preliminary data.</text>
</comment>
<dbReference type="InterPro" id="IPR013538">
    <property type="entry name" value="ASHA1/2-like_C"/>
</dbReference>
<protein>
    <recommendedName>
        <fullName evidence="2">Activator of Hsp90 ATPase homologue 1/2-like C-terminal domain-containing protein</fullName>
    </recommendedName>
</protein>
<gene>
    <name evidence="3" type="ORF">GCM10012289_74880</name>
</gene>
<dbReference type="InterPro" id="IPR023393">
    <property type="entry name" value="START-like_dom_sf"/>
</dbReference>
<comment type="similarity">
    <text evidence="1">Belongs to the AHA1 family.</text>
</comment>
<dbReference type="Proteomes" id="UP000646523">
    <property type="component" value="Unassembled WGS sequence"/>
</dbReference>
<dbReference type="AlphaFoldDB" id="A0A917ZG96"/>
<evidence type="ECO:0000259" key="2">
    <source>
        <dbReference type="Pfam" id="PF08327"/>
    </source>
</evidence>
<organism evidence="3 4">
    <name type="scientific">Nonomuraea cavernae</name>
    <dbReference type="NCBI Taxonomy" id="2045107"/>
    <lineage>
        <taxon>Bacteria</taxon>
        <taxon>Bacillati</taxon>
        <taxon>Actinomycetota</taxon>
        <taxon>Actinomycetes</taxon>
        <taxon>Streptosporangiales</taxon>
        <taxon>Streptosporangiaceae</taxon>
        <taxon>Nonomuraea</taxon>
    </lineage>
</organism>
<reference evidence="3" key="2">
    <citation type="submission" date="2020-09" db="EMBL/GenBank/DDBJ databases">
        <authorList>
            <person name="Sun Q."/>
            <person name="Zhou Y."/>
        </authorList>
    </citation>
    <scope>NUCLEOTIDE SEQUENCE</scope>
    <source>
        <strain evidence="3">CGMCC 4.7368</strain>
    </source>
</reference>
<accession>A0A917ZG96</accession>
<dbReference type="EMBL" id="BMNH01000046">
    <property type="protein sequence ID" value="GGO82805.1"/>
    <property type="molecule type" value="Genomic_DNA"/>
</dbReference>
<keyword evidence="4" id="KW-1185">Reference proteome</keyword>
<dbReference type="SUPFAM" id="SSF55961">
    <property type="entry name" value="Bet v1-like"/>
    <property type="match status" value="1"/>
</dbReference>